<proteinExistence type="predicted"/>
<dbReference type="NCBIfam" id="NF041908">
    <property type="entry name" value="HVO_2922"/>
    <property type="match status" value="2"/>
</dbReference>
<dbReference type="InterPro" id="IPR010879">
    <property type="entry name" value="DUF1508"/>
</dbReference>
<dbReference type="Gene3D" id="2.30.29.80">
    <property type="match status" value="2"/>
</dbReference>
<dbReference type="Pfam" id="PF07411">
    <property type="entry name" value="DUF1508"/>
    <property type="match status" value="3"/>
</dbReference>
<feature type="domain" description="DUF1508" evidence="4">
    <location>
        <begin position="326"/>
        <end position="371"/>
    </location>
</feature>
<dbReference type="InterPro" id="IPR051141">
    <property type="entry name" value="UPF0339_domain"/>
</dbReference>
<keyword evidence="3" id="KW-0812">Transmembrane</keyword>
<feature type="domain" description="DUF1508" evidence="4">
    <location>
        <begin position="207"/>
        <end position="253"/>
    </location>
</feature>
<dbReference type="SUPFAM" id="SSF160113">
    <property type="entry name" value="YegP-like"/>
    <property type="match status" value="3"/>
</dbReference>
<evidence type="ECO:0000259" key="5">
    <source>
        <dbReference type="Pfam" id="PF23600"/>
    </source>
</evidence>
<feature type="region of interest" description="Disordered" evidence="2">
    <location>
        <begin position="261"/>
        <end position="314"/>
    </location>
</feature>
<dbReference type="Gene3D" id="1.20.1720.10">
    <property type="entry name" value="Multidrug resistance protein D"/>
    <property type="match status" value="1"/>
</dbReference>
<evidence type="ECO:0000256" key="1">
    <source>
        <dbReference type="SAM" id="Coils"/>
    </source>
</evidence>
<feature type="transmembrane region" description="Helical" evidence="3">
    <location>
        <begin position="30"/>
        <end position="50"/>
    </location>
</feature>
<evidence type="ECO:0000313" key="6">
    <source>
        <dbReference type="EMBL" id="SDX79835.1"/>
    </source>
</evidence>
<feature type="compositionally biased region" description="Acidic residues" evidence="2">
    <location>
        <begin position="266"/>
        <end position="286"/>
    </location>
</feature>
<organism evidence="6 7">
    <name type="scientific">Halopenitus persicus</name>
    <dbReference type="NCBI Taxonomy" id="1048396"/>
    <lineage>
        <taxon>Archaea</taxon>
        <taxon>Methanobacteriati</taxon>
        <taxon>Methanobacteriota</taxon>
        <taxon>Stenosarchaea group</taxon>
        <taxon>Halobacteria</taxon>
        <taxon>Halobacteriales</taxon>
        <taxon>Haloferacaceae</taxon>
        <taxon>Halopenitus</taxon>
    </lineage>
</organism>
<evidence type="ECO:0000256" key="2">
    <source>
        <dbReference type="SAM" id="MobiDB-lite"/>
    </source>
</evidence>
<keyword evidence="7" id="KW-1185">Reference proteome</keyword>
<dbReference type="Pfam" id="PF23600">
    <property type="entry name" value="CdpA_N"/>
    <property type="match status" value="1"/>
</dbReference>
<reference evidence="7" key="1">
    <citation type="submission" date="2016-10" db="EMBL/GenBank/DDBJ databases">
        <authorList>
            <person name="Varghese N."/>
            <person name="Submissions S."/>
        </authorList>
    </citation>
    <scope>NUCLEOTIDE SEQUENCE [LARGE SCALE GENOMIC DNA]</scope>
    <source>
        <strain evidence="7">DC30,IBRC 10041,KCTC 4046</strain>
    </source>
</reference>
<dbReference type="AlphaFoldDB" id="A0A1H3EML0"/>
<feature type="transmembrane region" description="Helical" evidence="3">
    <location>
        <begin position="62"/>
        <end position="84"/>
    </location>
</feature>
<feature type="transmembrane region" description="Helical" evidence="3">
    <location>
        <begin position="96"/>
        <end position="117"/>
    </location>
</feature>
<dbReference type="PANTHER" id="PTHR40606:SF1">
    <property type="entry name" value="UPF0339 PROTEIN YEGP"/>
    <property type="match status" value="1"/>
</dbReference>
<evidence type="ECO:0000256" key="3">
    <source>
        <dbReference type="SAM" id="Phobius"/>
    </source>
</evidence>
<keyword evidence="1" id="KW-0175">Coiled coil</keyword>
<evidence type="ECO:0000259" key="4">
    <source>
        <dbReference type="Pfam" id="PF07411"/>
    </source>
</evidence>
<feature type="compositionally biased region" description="Low complexity" evidence="2">
    <location>
        <begin position="287"/>
        <end position="298"/>
    </location>
</feature>
<gene>
    <name evidence="6" type="ORF">SAMN05216564_101507</name>
</gene>
<dbReference type="OrthoDB" id="108721at2157"/>
<feature type="domain" description="Cell division protein A N-terminal" evidence="5">
    <location>
        <begin position="9"/>
        <end position="150"/>
    </location>
</feature>
<feature type="domain" description="DUF1508" evidence="4">
    <location>
        <begin position="385"/>
        <end position="431"/>
    </location>
</feature>
<feature type="transmembrane region" description="Helical" evidence="3">
    <location>
        <begin position="129"/>
        <end position="149"/>
    </location>
</feature>
<accession>A0A1H3EML0</accession>
<dbReference type="InterPro" id="IPR055563">
    <property type="entry name" value="CdpA_N"/>
</dbReference>
<feature type="coiled-coil region" evidence="1">
    <location>
        <begin position="157"/>
        <end position="198"/>
    </location>
</feature>
<dbReference type="PANTHER" id="PTHR40606">
    <property type="match status" value="1"/>
</dbReference>
<protein>
    <submittedName>
        <fullName evidence="6">Uncharacterized conserved protein YegP, UPF0339 family</fullName>
    </submittedName>
</protein>
<evidence type="ECO:0000313" key="7">
    <source>
        <dbReference type="Proteomes" id="UP000199079"/>
    </source>
</evidence>
<name>A0A1H3EML0_9EURY</name>
<keyword evidence="3" id="KW-1133">Transmembrane helix</keyword>
<dbReference type="EMBL" id="FNPC01000001">
    <property type="protein sequence ID" value="SDX79835.1"/>
    <property type="molecule type" value="Genomic_DNA"/>
</dbReference>
<dbReference type="Proteomes" id="UP000199079">
    <property type="component" value="Unassembled WGS sequence"/>
</dbReference>
<keyword evidence="3" id="KW-0472">Membrane</keyword>
<feature type="region of interest" description="Disordered" evidence="2">
    <location>
        <begin position="404"/>
        <end position="437"/>
    </location>
</feature>
<dbReference type="InterPro" id="IPR036913">
    <property type="entry name" value="YegP-like_sf"/>
</dbReference>
<sequence length="437" mass="47046">MSDERRSDRLTDVYADRIGTPRTDDEVRGYWLFALGVVLTFLGVILYTAGNAGGSGPGAVNYAYRQFGVVLSGIGAPVVMLGSIVRFPLRKRATTLATIGTGICVVAIAWFVVVYPGSWTPGAGHTGVMALYALGILLIALAGAIVPIVTDPVYEEHEQLQETAAGTTAELEETETRVRELEEELAATEGELESVRSSRARFELYEDAADEYRWRLRHRNGNVIADSGQGYSSRQKCQQGMHSVMRNALGAGVLRIEPAASAADGEAADDGDDATDGDDVSDEEDTAAAGDGTAADVSVPDDADDPDLAVPSESVASQSRFELFEDTAGEWRWRLRHDNGNVLGDSGEGYASRPNAVRAMNGVRSHVASADYLRIDPTAFELYRDAAGEYRWRLIHENGEILADSGQGYSSRSKARQGIESVRSNATDAPLETLDDE</sequence>